<dbReference type="EMBL" id="CP110616">
    <property type="protein sequence ID" value="UZJ26903.1"/>
    <property type="molecule type" value="Genomic_DNA"/>
</dbReference>
<organism evidence="2 3">
    <name type="scientific">Rhodococcus antarcticus</name>
    <dbReference type="NCBI Taxonomy" id="2987751"/>
    <lineage>
        <taxon>Bacteria</taxon>
        <taxon>Bacillati</taxon>
        <taxon>Actinomycetota</taxon>
        <taxon>Actinomycetes</taxon>
        <taxon>Mycobacteriales</taxon>
        <taxon>Nocardiaceae</taxon>
        <taxon>Rhodococcus</taxon>
    </lineage>
</organism>
<dbReference type="Proteomes" id="UP001164965">
    <property type="component" value="Plasmid unnamed1"/>
</dbReference>
<dbReference type="RefSeq" id="WP_265385007.1">
    <property type="nucleotide sequence ID" value="NZ_CP110616.1"/>
</dbReference>
<name>A0ABY6P714_9NOCA</name>
<evidence type="ECO:0000256" key="1">
    <source>
        <dbReference type="SAM" id="MobiDB-lite"/>
    </source>
</evidence>
<sequence length="265" mass="27813">MPDPMASPSPALMPKRTAIIPPAARPPGPPHPALYAVDPTISRRGDPQYVAWPDTGVLLSIHASPNPPDSHDDYDMPTKFRAHYRKRTRLAPRITREIRGLAFGSGTSARDFRVSSAASTAYTKLLLGDDALSPVELTTEDAKQVEKVQAQLRALPGADQSPHKHGGEAEIIVLAAKAAAGGGRHVILANDVGASVVANAHGLSSRHAADVIAELSCSDPTLDPNTCLRRFRLGNDVSGIPAACAPTDTTPFQCVSGGSTCALCP</sequence>
<gene>
    <name evidence="2" type="ORF">RHODO2019_18085</name>
</gene>
<evidence type="ECO:0000313" key="2">
    <source>
        <dbReference type="EMBL" id="UZJ26903.1"/>
    </source>
</evidence>
<protein>
    <submittedName>
        <fullName evidence="2">Uncharacterized protein</fullName>
    </submittedName>
</protein>
<keyword evidence="3" id="KW-1185">Reference proteome</keyword>
<geneLocation type="plasmid" evidence="2 3">
    <name>unnamed1</name>
</geneLocation>
<accession>A0ABY6P714</accession>
<reference evidence="2" key="1">
    <citation type="submission" date="2022-10" db="EMBL/GenBank/DDBJ databases">
        <title>Rhodococcus sp.75.</title>
        <authorList>
            <person name="Sun M."/>
        </authorList>
    </citation>
    <scope>NUCLEOTIDE SEQUENCE</scope>
    <source>
        <strain evidence="2">75</strain>
        <plasmid evidence="2">unnamed1</plasmid>
    </source>
</reference>
<evidence type="ECO:0000313" key="3">
    <source>
        <dbReference type="Proteomes" id="UP001164965"/>
    </source>
</evidence>
<proteinExistence type="predicted"/>
<feature type="region of interest" description="Disordered" evidence="1">
    <location>
        <begin position="1"/>
        <end position="30"/>
    </location>
</feature>
<keyword evidence="2" id="KW-0614">Plasmid</keyword>